<dbReference type="Proteomes" id="UP001221898">
    <property type="component" value="Unassembled WGS sequence"/>
</dbReference>
<dbReference type="SUPFAM" id="SSF52266">
    <property type="entry name" value="SGNH hydrolase"/>
    <property type="match status" value="1"/>
</dbReference>
<dbReference type="InterPro" id="IPR036514">
    <property type="entry name" value="SGNH_hydro_sf"/>
</dbReference>
<dbReference type="Gene3D" id="3.40.50.1110">
    <property type="entry name" value="SGNH hydrolase"/>
    <property type="match status" value="1"/>
</dbReference>
<accession>A0AAD7W454</accession>
<name>A0AAD7W454_9TELE</name>
<gene>
    <name evidence="2" type="ORF">AAFF_G00237320</name>
</gene>
<reference evidence="2" key="1">
    <citation type="journal article" date="2023" name="Science">
        <title>Genome structures resolve the early diversification of teleost fishes.</title>
        <authorList>
            <person name="Parey E."/>
            <person name="Louis A."/>
            <person name="Montfort J."/>
            <person name="Bouchez O."/>
            <person name="Roques C."/>
            <person name="Iampietro C."/>
            <person name="Lluch J."/>
            <person name="Castinel A."/>
            <person name="Donnadieu C."/>
            <person name="Desvignes T."/>
            <person name="Floi Bucao C."/>
            <person name="Jouanno E."/>
            <person name="Wen M."/>
            <person name="Mejri S."/>
            <person name="Dirks R."/>
            <person name="Jansen H."/>
            <person name="Henkel C."/>
            <person name="Chen W.J."/>
            <person name="Zahm M."/>
            <person name="Cabau C."/>
            <person name="Klopp C."/>
            <person name="Thompson A.W."/>
            <person name="Robinson-Rechavi M."/>
            <person name="Braasch I."/>
            <person name="Lecointre G."/>
            <person name="Bobe J."/>
            <person name="Postlethwait J.H."/>
            <person name="Berthelot C."/>
            <person name="Roest Crollius H."/>
            <person name="Guiguen Y."/>
        </authorList>
    </citation>
    <scope>NUCLEOTIDE SEQUENCE</scope>
    <source>
        <strain evidence="2">NC1722</strain>
    </source>
</reference>
<dbReference type="EMBL" id="JAINUG010000314">
    <property type="protein sequence ID" value="KAJ8378683.1"/>
    <property type="molecule type" value="Genomic_DNA"/>
</dbReference>
<evidence type="ECO:0000313" key="3">
    <source>
        <dbReference type="Proteomes" id="UP001221898"/>
    </source>
</evidence>
<sequence length="92" mass="10388">MELLRQGTLGNPQYIVVHTGTNDLHTLHRETAEAMTKMAKRASREFPDSRVVISTLLPRTDTPTHVIHDINMEIPPKHPPSPPHQHRDMGSP</sequence>
<proteinExistence type="predicted"/>
<keyword evidence="3" id="KW-1185">Reference proteome</keyword>
<comment type="caution">
    <text evidence="2">The sequence shown here is derived from an EMBL/GenBank/DDBJ whole genome shotgun (WGS) entry which is preliminary data.</text>
</comment>
<evidence type="ECO:0000313" key="2">
    <source>
        <dbReference type="EMBL" id="KAJ8378683.1"/>
    </source>
</evidence>
<protein>
    <submittedName>
        <fullName evidence="2">Uncharacterized protein</fullName>
    </submittedName>
</protein>
<organism evidence="2 3">
    <name type="scientific">Aldrovandia affinis</name>
    <dbReference type="NCBI Taxonomy" id="143900"/>
    <lineage>
        <taxon>Eukaryota</taxon>
        <taxon>Metazoa</taxon>
        <taxon>Chordata</taxon>
        <taxon>Craniata</taxon>
        <taxon>Vertebrata</taxon>
        <taxon>Euteleostomi</taxon>
        <taxon>Actinopterygii</taxon>
        <taxon>Neopterygii</taxon>
        <taxon>Teleostei</taxon>
        <taxon>Notacanthiformes</taxon>
        <taxon>Halosauridae</taxon>
        <taxon>Aldrovandia</taxon>
    </lineage>
</organism>
<dbReference type="AlphaFoldDB" id="A0AAD7W454"/>
<evidence type="ECO:0000256" key="1">
    <source>
        <dbReference type="SAM" id="MobiDB-lite"/>
    </source>
</evidence>
<feature type="region of interest" description="Disordered" evidence="1">
    <location>
        <begin position="72"/>
        <end position="92"/>
    </location>
</feature>